<feature type="transmembrane region" description="Helical" evidence="1">
    <location>
        <begin position="6"/>
        <end position="23"/>
    </location>
</feature>
<keyword evidence="1" id="KW-1133">Transmembrane helix</keyword>
<evidence type="ECO:0000313" key="3">
    <source>
        <dbReference type="Proteomes" id="UP000564806"/>
    </source>
</evidence>
<name>A0A850EMV9_9BACL</name>
<dbReference type="RefSeq" id="WP_175373084.1">
    <property type="nucleotide sequence ID" value="NZ_JABWCS010000215.1"/>
</dbReference>
<feature type="transmembrane region" description="Helical" evidence="1">
    <location>
        <begin position="61"/>
        <end position="81"/>
    </location>
</feature>
<proteinExistence type="predicted"/>
<dbReference type="EMBL" id="JABWCS010000215">
    <property type="protein sequence ID" value="NUU62633.1"/>
    <property type="molecule type" value="Genomic_DNA"/>
</dbReference>
<accession>A0A850EMV9</accession>
<feature type="transmembrane region" description="Helical" evidence="1">
    <location>
        <begin position="165"/>
        <end position="184"/>
    </location>
</feature>
<organism evidence="2 3">
    <name type="scientific">Paenibacillus agri</name>
    <dbReference type="NCBI Taxonomy" id="2744309"/>
    <lineage>
        <taxon>Bacteria</taxon>
        <taxon>Bacillati</taxon>
        <taxon>Bacillota</taxon>
        <taxon>Bacilli</taxon>
        <taxon>Bacillales</taxon>
        <taxon>Paenibacillaceae</taxon>
        <taxon>Paenibacillus</taxon>
    </lineage>
</organism>
<keyword evidence="3" id="KW-1185">Reference proteome</keyword>
<evidence type="ECO:0000313" key="2">
    <source>
        <dbReference type="EMBL" id="NUU62633.1"/>
    </source>
</evidence>
<dbReference type="Proteomes" id="UP000564806">
    <property type="component" value="Unassembled WGS sequence"/>
</dbReference>
<gene>
    <name evidence="2" type="ORF">HPT30_20005</name>
</gene>
<feature type="transmembrane region" description="Helical" evidence="1">
    <location>
        <begin position="35"/>
        <end position="55"/>
    </location>
</feature>
<reference evidence="2" key="1">
    <citation type="submission" date="2020-06" db="EMBL/GenBank/DDBJ databases">
        <title>Paenibacillus sp. nov., isolated from soil.</title>
        <authorList>
            <person name="Seo Y.L."/>
        </authorList>
    </citation>
    <scope>NUCLEOTIDE SEQUENCE [LARGE SCALE GENOMIC DNA]</scope>
    <source>
        <strain evidence="2">JW14</strain>
    </source>
</reference>
<feature type="transmembrane region" description="Helical" evidence="1">
    <location>
        <begin position="190"/>
        <end position="208"/>
    </location>
</feature>
<dbReference type="AlphaFoldDB" id="A0A850EMV9"/>
<keyword evidence="1" id="KW-0812">Transmembrane</keyword>
<comment type="caution">
    <text evidence="2">The sequence shown here is derived from an EMBL/GenBank/DDBJ whole genome shotgun (WGS) entry which is preliminary data.</text>
</comment>
<feature type="transmembrane region" description="Helical" evidence="1">
    <location>
        <begin position="121"/>
        <end position="140"/>
    </location>
</feature>
<sequence length="218" mass="25668">MLDFVLFMFFSVIESSTLFYFAFKVFKIDLYVKEIIFAGFIMAFFSYTIRIVYGLAEIDILVQYLLVFCFLWQLFRIHIFYAAIMTGMAYQTYMLIQSLVYLVLNRTFITTLHIPTNSLRIYFLQCLSALLVFSIAFYIGKRRKGFDFVPDKPDGKINISHSEKILFALSFPSITVVVLMLYLFNSSSPYFRLMPLFYAIILYGYLYLSRKKNFGDTI</sequence>
<protein>
    <submittedName>
        <fullName evidence="2">Uncharacterized protein</fullName>
    </submittedName>
</protein>
<evidence type="ECO:0000256" key="1">
    <source>
        <dbReference type="SAM" id="Phobius"/>
    </source>
</evidence>
<keyword evidence="1" id="KW-0472">Membrane</keyword>